<evidence type="ECO:0000256" key="1">
    <source>
        <dbReference type="ARBA" id="ARBA00023242"/>
    </source>
</evidence>
<protein>
    <recommendedName>
        <fullName evidence="3">Zn(2)-C6 fungal-type domain-containing protein</fullName>
    </recommendedName>
</protein>
<evidence type="ECO:0000313" key="4">
    <source>
        <dbReference type="EMBL" id="KAH6884244.1"/>
    </source>
</evidence>
<gene>
    <name evidence="4" type="ORF">B0T10DRAFT_493804</name>
</gene>
<dbReference type="GO" id="GO:0008270">
    <property type="term" value="F:zinc ion binding"/>
    <property type="evidence" value="ECO:0007669"/>
    <property type="project" value="InterPro"/>
</dbReference>
<sequence length="524" mass="58572">MVFSGRPSTACEPCRKWRLRCDRAVPTCTQCIRKKLVCSGYRDPGQLRLRNETERVTLKHQPAKKKAIPIRRGPKPHASASNASSLSENSEVFGAEDATCASVVPYTPSQPEEYVALSYFMNAYIASSAFEKYLPEMSTSSSAKGALSMAIHAAAFAALAVRNKNANYMKTARASYTQALVQTNTRLASPKDAILDHTLAAVLVLGLFEAISFSDQQSPESWTTHTNGAVQLLRLRGSRQFQSSVASQMFLQTMINIRTSCIQRAVPVPEECVKLDEETAPFLKIKDPALRIGPIIDRAAVLRERALKTPGPGLIFEAMSLDRETIELSESLGPTFRITTRPKQETPPWAYLGIAHRYPSHRATKFWNALRMIRLFLNELAGNWAERAMDRGYDFWIKCEEVSHLPFDLDYLQGLQTRANNNIAELAIGVLGSVPDFIEEGGLGTNFSLSARTLIWPLTVLYKCDRCEDLAKKYAVKFLYELGKDLNLAQAIDAASKAGAWRVQEDWLSEVLTFFPRLHLYHLQ</sequence>
<dbReference type="InterPro" id="IPR001138">
    <property type="entry name" value="Zn2Cys6_DnaBD"/>
</dbReference>
<accession>A0A9P9AIP2</accession>
<feature type="compositionally biased region" description="Basic residues" evidence="2">
    <location>
        <begin position="61"/>
        <end position="75"/>
    </location>
</feature>
<dbReference type="InterPro" id="IPR053175">
    <property type="entry name" value="DHMBA_Reg_Transcription_Factor"/>
</dbReference>
<dbReference type="CDD" id="cd00067">
    <property type="entry name" value="GAL4"/>
    <property type="match status" value="1"/>
</dbReference>
<dbReference type="GO" id="GO:0000981">
    <property type="term" value="F:DNA-binding transcription factor activity, RNA polymerase II-specific"/>
    <property type="evidence" value="ECO:0007669"/>
    <property type="project" value="InterPro"/>
</dbReference>
<feature type="domain" description="Zn(2)-C6 fungal-type" evidence="3">
    <location>
        <begin position="10"/>
        <end position="39"/>
    </location>
</feature>
<evidence type="ECO:0000259" key="3">
    <source>
        <dbReference type="PROSITE" id="PS50048"/>
    </source>
</evidence>
<dbReference type="SMART" id="SM00066">
    <property type="entry name" value="GAL4"/>
    <property type="match status" value="1"/>
</dbReference>
<dbReference type="Gene3D" id="4.10.240.10">
    <property type="entry name" value="Zn(2)-C6 fungal-type DNA-binding domain"/>
    <property type="match status" value="1"/>
</dbReference>
<dbReference type="Pfam" id="PF00172">
    <property type="entry name" value="Zn_clus"/>
    <property type="match status" value="1"/>
</dbReference>
<keyword evidence="1" id="KW-0539">Nucleus</keyword>
<reference evidence="4 5" key="1">
    <citation type="journal article" date="2021" name="Nat. Commun.">
        <title>Genetic determinants of endophytism in the Arabidopsis root mycobiome.</title>
        <authorList>
            <person name="Mesny F."/>
            <person name="Miyauchi S."/>
            <person name="Thiergart T."/>
            <person name="Pickel B."/>
            <person name="Atanasova L."/>
            <person name="Karlsson M."/>
            <person name="Huettel B."/>
            <person name="Barry K.W."/>
            <person name="Haridas S."/>
            <person name="Chen C."/>
            <person name="Bauer D."/>
            <person name="Andreopoulos W."/>
            <person name="Pangilinan J."/>
            <person name="LaButti K."/>
            <person name="Riley R."/>
            <person name="Lipzen A."/>
            <person name="Clum A."/>
            <person name="Drula E."/>
            <person name="Henrissat B."/>
            <person name="Kohler A."/>
            <person name="Grigoriev I.V."/>
            <person name="Martin F.M."/>
            <person name="Hacquard S."/>
        </authorList>
    </citation>
    <scope>NUCLEOTIDE SEQUENCE [LARGE SCALE GENOMIC DNA]</scope>
    <source>
        <strain evidence="4 5">MPI-CAGE-CH-0241</strain>
    </source>
</reference>
<keyword evidence="5" id="KW-1185">Reference proteome</keyword>
<evidence type="ECO:0000256" key="2">
    <source>
        <dbReference type="SAM" id="MobiDB-lite"/>
    </source>
</evidence>
<organism evidence="4 5">
    <name type="scientific">Thelonectria olida</name>
    <dbReference type="NCBI Taxonomy" id="1576542"/>
    <lineage>
        <taxon>Eukaryota</taxon>
        <taxon>Fungi</taxon>
        <taxon>Dikarya</taxon>
        <taxon>Ascomycota</taxon>
        <taxon>Pezizomycotina</taxon>
        <taxon>Sordariomycetes</taxon>
        <taxon>Hypocreomycetidae</taxon>
        <taxon>Hypocreales</taxon>
        <taxon>Nectriaceae</taxon>
        <taxon>Thelonectria</taxon>
    </lineage>
</organism>
<dbReference type="SUPFAM" id="SSF57701">
    <property type="entry name" value="Zn2/Cys6 DNA-binding domain"/>
    <property type="match status" value="1"/>
</dbReference>
<dbReference type="AlphaFoldDB" id="A0A9P9AIP2"/>
<dbReference type="EMBL" id="JAGPYM010000021">
    <property type="protein sequence ID" value="KAH6884244.1"/>
    <property type="molecule type" value="Genomic_DNA"/>
</dbReference>
<evidence type="ECO:0000313" key="5">
    <source>
        <dbReference type="Proteomes" id="UP000777438"/>
    </source>
</evidence>
<dbReference type="PROSITE" id="PS00463">
    <property type="entry name" value="ZN2_CY6_FUNGAL_1"/>
    <property type="match status" value="1"/>
</dbReference>
<dbReference type="InterPro" id="IPR021858">
    <property type="entry name" value="Fun_TF"/>
</dbReference>
<proteinExistence type="predicted"/>
<comment type="caution">
    <text evidence="4">The sequence shown here is derived from an EMBL/GenBank/DDBJ whole genome shotgun (WGS) entry which is preliminary data.</text>
</comment>
<feature type="region of interest" description="Disordered" evidence="2">
    <location>
        <begin position="58"/>
        <end position="86"/>
    </location>
</feature>
<dbReference type="Pfam" id="PF11951">
    <property type="entry name" value="Fungal_trans_2"/>
    <property type="match status" value="1"/>
</dbReference>
<dbReference type="PANTHER" id="PTHR38791">
    <property type="entry name" value="ZN(II)2CYS6 TRANSCRIPTION FACTOR (EUROFUNG)-RELATED-RELATED"/>
    <property type="match status" value="1"/>
</dbReference>
<dbReference type="PANTHER" id="PTHR38791:SF1">
    <property type="entry name" value="TRANSCRIPTION FACTOR, PUTATIVE-RELATED"/>
    <property type="match status" value="1"/>
</dbReference>
<dbReference type="PROSITE" id="PS50048">
    <property type="entry name" value="ZN2_CY6_FUNGAL_2"/>
    <property type="match status" value="1"/>
</dbReference>
<dbReference type="InterPro" id="IPR036864">
    <property type="entry name" value="Zn2-C6_fun-type_DNA-bd_sf"/>
</dbReference>
<name>A0A9P9AIP2_9HYPO</name>
<dbReference type="OrthoDB" id="2991872at2759"/>
<dbReference type="Proteomes" id="UP000777438">
    <property type="component" value="Unassembled WGS sequence"/>
</dbReference>